<sequence length="46" mass="5500">MASVSGEFLVLRTKIIRVSREDFTITNWRYILKEIGKGILFRKREE</sequence>
<organism evidence="1 2">
    <name type="scientific">Linum tenue</name>
    <dbReference type="NCBI Taxonomy" id="586396"/>
    <lineage>
        <taxon>Eukaryota</taxon>
        <taxon>Viridiplantae</taxon>
        <taxon>Streptophyta</taxon>
        <taxon>Embryophyta</taxon>
        <taxon>Tracheophyta</taxon>
        <taxon>Spermatophyta</taxon>
        <taxon>Magnoliopsida</taxon>
        <taxon>eudicotyledons</taxon>
        <taxon>Gunneridae</taxon>
        <taxon>Pentapetalae</taxon>
        <taxon>rosids</taxon>
        <taxon>fabids</taxon>
        <taxon>Malpighiales</taxon>
        <taxon>Linaceae</taxon>
        <taxon>Linum</taxon>
    </lineage>
</organism>
<evidence type="ECO:0000313" key="2">
    <source>
        <dbReference type="Proteomes" id="UP001154282"/>
    </source>
</evidence>
<comment type="caution">
    <text evidence="1">The sequence shown here is derived from an EMBL/GenBank/DDBJ whole genome shotgun (WGS) entry which is preliminary data.</text>
</comment>
<proteinExistence type="predicted"/>
<accession>A0AAV0IY10</accession>
<reference evidence="1" key="1">
    <citation type="submission" date="2022-08" db="EMBL/GenBank/DDBJ databases">
        <authorList>
            <person name="Gutierrez-Valencia J."/>
        </authorList>
    </citation>
    <scope>NUCLEOTIDE SEQUENCE</scope>
</reference>
<evidence type="ECO:0000313" key="1">
    <source>
        <dbReference type="EMBL" id="CAI0402010.1"/>
    </source>
</evidence>
<protein>
    <submittedName>
        <fullName evidence="1">Uncharacterized protein</fullName>
    </submittedName>
</protein>
<dbReference type="EMBL" id="CAMGYJ010000004">
    <property type="protein sequence ID" value="CAI0402010.1"/>
    <property type="molecule type" value="Genomic_DNA"/>
</dbReference>
<dbReference type="AlphaFoldDB" id="A0AAV0IY10"/>
<gene>
    <name evidence="1" type="ORF">LITE_LOCUS11432</name>
</gene>
<dbReference type="Proteomes" id="UP001154282">
    <property type="component" value="Unassembled WGS sequence"/>
</dbReference>
<name>A0AAV0IY10_9ROSI</name>
<keyword evidence="2" id="KW-1185">Reference proteome</keyword>